<dbReference type="InterPro" id="IPR036271">
    <property type="entry name" value="Tet_transcr_reg_TetR-rel_C_sf"/>
</dbReference>
<dbReference type="Pfam" id="PF00440">
    <property type="entry name" value="TetR_N"/>
    <property type="match status" value="1"/>
</dbReference>
<name>A0A1G9R5T4_9PROT</name>
<dbReference type="SUPFAM" id="SSF46689">
    <property type="entry name" value="Homeodomain-like"/>
    <property type="match status" value="1"/>
</dbReference>
<dbReference type="GO" id="GO:0003700">
    <property type="term" value="F:DNA-binding transcription factor activity"/>
    <property type="evidence" value="ECO:0007669"/>
    <property type="project" value="TreeGrafter"/>
</dbReference>
<reference evidence="6 7" key="1">
    <citation type="submission" date="2016-10" db="EMBL/GenBank/DDBJ databases">
        <authorList>
            <person name="de Groot N.N."/>
        </authorList>
    </citation>
    <scope>NUCLEOTIDE SEQUENCE [LARGE SCALE GENOMIC DNA]</scope>
    <source>
        <strain evidence="6 7">DSM 16077</strain>
    </source>
</reference>
<evidence type="ECO:0000256" key="1">
    <source>
        <dbReference type="ARBA" id="ARBA00023015"/>
    </source>
</evidence>
<gene>
    <name evidence="6" type="ORF">SAMN04488568_10684</name>
</gene>
<organism evidence="6 7">
    <name type="scientific">Maricaulis salignorans</name>
    <dbReference type="NCBI Taxonomy" id="144026"/>
    <lineage>
        <taxon>Bacteria</taxon>
        <taxon>Pseudomonadati</taxon>
        <taxon>Pseudomonadota</taxon>
        <taxon>Alphaproteobacteria</taxon>
        <taxon>Maricaulales</taxon>
        <taxon>Maricaulaceae</taxon>
        <taxon>Maricaulis</taxon>
    </lineage>
</organism>
<evidence type="ECO:0000313" key="7">
    <source>
        <dbReference type="Proteomes" id="UP000199759"/>
    </source>
</evidence>
<dbReference type="InterPro" id="IPR009057">
    <property type="entry name" value="Homeodomain-like_sf"/>
</dbReference>
<dbReference type="PANTHER" id="PTHR30055">
    <property type="entry name" value="HTH-TYPE TRANSCRIPTIONAL REGULATOR RUTR"/>
    <property type="match status" value="1"/>
</dbReference>
<dbReference type="EMBL" id="FNHG01000006">
    <property type="protein sequence ID" value="SDM18672.1"/>
    <property type="molecule type" value="Genomic_DNA"/>
</dbReference>
<dbReference type="STRING" id="144026.SAMN04488568_10684"/>
<dbReference type="GO" id="GO:0000976">
    <property type="term" value="F:transcription cis-regulatory region binding"/>
    <property type="evidence" value="ECO:0007669"/>
    <property type="project" value="TreeGrafter"/>
</dbReference>
<keyword evidence="1" id="KW-0805">Transcription regulation</keyword>
<dbReference type="Proteomes" id="UP000199759">
    <property type="component" value="Unassembled WGS sequence"/>
</dbReference>
<dbReference type="SUPFAM" id="SSF48498">
    <property type="entry name" value="Tetracyclin repressor-like, C-terminal domain"/>
    <property type="match status" value="1"/>
</dbReference>
<keyword evidence="2 4" id="KW-0238">DNA-binding</keyword>
<dbReference type="PROSITE" id="PS50977">
    <property type="entry name" value="HTH_TETR_2"/>
    <property type="match status" value="1"/>
</dbReference>
<proteinExistence type="predicted"/>
<keyword evidence="3" id="KW-0804">Transcription</keyword>
<evidence type="ECO:0000259" key="5">
    <source>
        <dbReference type="PROSITE" id="PS50977"/>
    </source>
</evidence>
<evidence type="ECO:0000256" key="4">
    <source>
        <dbReference type="PROSITE-ProRule" id="PRU00335"/>
    </source>
</evidence>
<dbReference type="OrthoDB" id="9805134at2"/>
<dbReference type="InterPro" id="IPR050109">
    <property type="entry name" value="HTH-type_TetR-like_transc_reg"/>
</dbReference>
<dbReference type="RefSeq" id="WP_091768911.1">
    <property type="nucleotide sequence ID" value="NZ_FNHG01000006.1"/>
</dbReference>
<evidence type="ECO:0000256" key="3">
    <source>
        <dbReference type="ARBA" id="ARBA00023163"/>
    </source>
</evidence>
<dbReference type="InterPro" id="IPR001647">
    <property type="entry name" value="HTH_TetR"/>
</dbReference>
<dbReference type="Gene3D" id="1.10.357.10">
    <property type="entry name" value="Tetracycline Repressor, domain 2"/>
    <property type="match status" value="1"/>
</dbReference>
<dbReference type="AlphaFoldDB" id="A0A1G9R5T4"/>
<feature type="DNA-binding region" description="H-T-H motif" evidence="4">
    <location>
        <begin position="29"/>
        <end position="48"/>
    </location>
</feature>
<dbReference type="PANTHER" id="PTHR30055:SF234">
    <property type="entry name" value="HTH-TYPE TRANSCRIPTIONAL REGULATOR BETI"/>
    <property type="match status" value="1"/>
</dbReference>
<feature type="domain" description="HTH tetR-type" evidence="5">
    <location>
        <begin position="6"/>
        <end position="66"/>
    </location>
</feature>
<evidence type="ECO:0000256" key="2">
    <source>
        <dbReference type="ARBA" id="ARBA00023125"/>
    </source>
</evidence>
<protein>
    <submittedName>
        <fullName evidence="6">DNA-binding transcriptional regulator, AcrR family</fullName>
    </submittedName>
</protein>
<sequence length="197" mass="21651">MSKSGEETRTRILKACWTLLEQGPDAPARMSDIARAAGVSRQAVYLHFPNRTELLIATTRFIDEASDIDERLATSRATTGGPARLDAYIEAWGNYIPVIHGVGSALMAMAATDEAARAAWADRMAAMRHGCDAAIQAIARDRRLRPGLDPVRATDLVWTLLSVRNWEHLVSDCGWTQDDYVSEIKRLARAAVVADTD</sequence>
<accession>A0A1G9R5T4</accession>
<keyword evidence="7" id="KW-1185">Reference proteome</keyword>
<evidence type="ECO:0000313" key="6">
    <source>
        <dbReference type="EMBL" id="SDM18672.1"/>
    </source>
</evidence>